<dbReference type="OrthoDB" id="3040031at2759"/>
<protein>
    <submittedName>
        <fullName evidence="2">Uncharacterized protein</fullName>
    </submittedName>
</protein>
<dbReference type="GeneID" id="66102410"/>
<dbReference type="Proteomes" id="UP000812287">
    <property type="component" value="Unassembled WGS sequence"/>
</dbReference>
<dbReference type="InterPro" id="IPR029058">
    <property type="entry name" value="AB_hydrolase_fold"/>
</dbReference>
<dbReference type="EMBL" id="MU250539">
    <property type="protein sequence ID" value="KAG7444719.1"/>
    <property type="molecule type" value="Genomic_DNA"/>
</dbReference>
<dbReference type="AlphaFoldDB" id="A0A9P7VRP9"/>
<keyword evidence="1" id="KW-0812">Transmembrane</keyword>
<reference evidence="2" key="1">
    <citation type="submission" date="2020-11" db="EMBL/GenBank/DDBJ databases">
        <title>Adaptations for nitrogen fixation in a non-lichenized fungal sporocarp promotes dispersal by wood-feeding termites.</title>
        <authorList>
            <consortium name="DOE Joint Genome Institute"/>
            <person name="Koch R.A."/>
            <person name="Yoon G."/>
            <person name="Arayal U."/>
            <person name="Lail K."/>
            <person name="Amirebrahimi M."/>
            <person name="Labutti K."/>
            <person name="Lipzen A."/>
            <person name="Riley R."/>
            <person name="Barry K."/>
            <person name="Henrissat B."/>
            <person name="Grigoriev I.V."/>
            <person name="Herr J.R."/>
            <person name="Aime M.C."/>
        </authorList>
    </citation>
    <scope>NUCLEOTIDE SEQUENCE</scope>
    <source>
        <strain evidence="2">MCA 3950</strain>
    </source>
</reference>
<keyword evidence="3" id="KW-1185">Reference proteome</keyword>
<dbReference type="RefSeq" id="XP_043038219.1">
    <property type="nucleotide sequence ID" value="XM_043180114.1"/>
</dbReference>
<dbReference type="Gene3D" id="3.40.50.1820">
    <property type="entry name" value="alpha/beta hydrolase"/>
    <property type="match status" value="1"/>
</dbReference>
<evidence type="ECO:0000313" key="2">
    <source>
        <dbReference type="EMBL" id="KAG7444719.1"/>
    </source>
</evidence>
<keyword evidence="1" id="KW-1133">Transmembrane helix</keyword>
<accession>A0A9P7VRP9</accession>
<organism evidence="2 3">
    <name type="scientific">Guyanagaster necrorhizus</name>
    <dbReference type="NCBI Taxonomy" id="856835"/>
    <lineage>
        <taxon>Eukaryota</taxon>
        <taxon>Fungi</taxon>
        <taxon>Dikarya</taxon>
        <taxon>Basidiomycota</taxon>
        <taxon>Agaricomycotina</taxon>
        <taxon>Agaricomycetes</taxon>
        <taxon>Agaricomycetidae</taxon>
        <taxon>Agaricales</taxon>
        <taxon>Marasmiineae</taxon>
        <taxon>Physalacriaceae</taxon>
        <taxon>Guyanagaster</taxon>
    </lineage>
</organism>
<feature type="transmembrane region" description="Helical" evidence="1">
    <location>
        <begin position="14"/>
        <end position="36"/>
    </location>
</feature>
<name>A0A9P7VRP9_9AGAR</name>
<evidence type="ECO:0000313" key="3">
    <source>
        <dbReference type="Proteomes" id="UP000812287"/>
    </source>
</evidence>
<keyword evidence="1" id="KW-0472">Membrane</keyword>
<comment type="caution">
    <text evidence="2">The sequence shown here is derived from an EMBL/GenBank/DDBJ whole genome shotgun (WGS) entry which is preliminary data.</text>
</comment>
<gene>
    <name evidence="2" type="ORF">BT62DRAFT_223161</name>
</gene>
<sequence length="126" mass="14117">MGRVVDNLPFKSDIYVLGHSAGAMNMFTLLVLPELYSPSLHRRIKGAILLAGPYTFEDMPADMKDATRLYCGEDAEAEGTFPLAFLNSAKDDEAVLTRRRSLGIAERYFPRLTPALEKLFQVKEPH</sequence>
<proteinExistence type="predicted"/>
<dbReference type="SUPFAM" id="SSF53474">
    <property type="entry name" value="alpha/beta-Hydrolases"/>
    <property type="match status" value="1"/>
</dbReference>
<evidence type="ECO:0000256" key="1">
    <source>
        <dbReference type="SAM" id="Phobius"/>
    </source>
</evidence>